<proteinExistence type="predicted"/>
<organism evidence="1 2">
    <name type="scientific">Haemophilus haemolyticus</name>
    <dbReference type="NCBI Taxonomy" id="726"/>
    <lineage>
        <taxon>Bacteria</taxon>
        <taxon>Pseudomonadati</taxon>
        <taxon>Pseudomonadota</taxon>
        <taxon>Gammaproteobacteria</taxon>
        <taxon>Pasteurellales</taxon>
        <taxon>Pasteurellaceae</taxon>
        <taxon>Haemophilus</taxon>
    </lineage>
</organism>
<accession>A0A852PN51</accession>
<reference evidence="1 2" key="1">
    <citation type="submission" date="2020-07" db="EMBL/GenBank/DDBJ databases">
        <title>Genus Haemophilus, Bergeys manual.</title>
        <authorList>
            <person name="Noerskov-Lauritsen N."/>
        </authorList>
    </citation>
    <scope>NUCLEOTIDE SEQUENCE [LARGE SCALE GENOMIC DNA]</scope>
    <source>
        <strain evidence="1 2">CCUG30047</strain>
    </source>
</reference>
<name>A0A852PN51_HAEHA</name>
<evidence type="ECO:0000313" key="2">
    <source>
        <dbReference type="Proteomes" id="UP000590599"/>
    </source>
</evidence>
<dbReference type="EMBL" id="JACBKA010000020">
    <property type="protein sequence ID" value="NYA27794.1"/>
    <property type="molecule type" value="Genomic_DNA"/>
</dbReference>
<sequence length="61" mass="7000">MVQEEIAAIKTDITTESAPSQSGKLENRLIETSWVTIPLECGKFLRCFLCEIFRDPYHNIL</sequence>
<dbReference type="AlphaFoldDB" id="A0A852PN51"/>
<gene>
    <name evidence="1" type="ORF">HZI69_08120</name>
</gene>
<dbReference type="RefSeq" id="WP_179227960.1">
    <property type="nucleotide sequence ID" value="NZ_JACBKA010000020.1"/>
</dbReference>
<dbReference type="Proteomes" id="UP000590599">
    <property type="component" value="Unassembled WGS sequence"/>
</dbReference>
<evidence type="ECO:0000313" key="1">
    <source>
        <dbReference type="EMBL" id="NYA27794.1"/>
    </source>
</evidence>
<comment type="caution">
    <text evidence="1">The sequence shown here is derived from an EMBL/GenBank/DDBJ whole genome shotgun (WGS) entry which is preliminary data.</text>
</comment>
<protein>
    <submittedName>
        <fullName evidence="1">Uncharacterized protein</fullName>
    </submittedName>
</protein>